<accession>A0ABU7IQ34</accession>
<sequence>MTTVETQFEDVPRDMIPYTDSEGNVYDFAFGLNWNGPISDERVSTYK</sequence>
<dbReference type="Proteomes" id="UP001356308">
    <property type="component" value="Unassembled WGS sequence"/>
</dbReference>
<dbReference type="EMBL" id="JAZDDG010000001">
    <property type="protein sequence ID" value="MEE1974671.1"/>
    <property type="molecule type" value="Genomic_DNA"/>
</dbReference>
<protein>
    <submittedName>
        <fullName evidence="1">Uncharacterized protein</fullName>
    </submittedName>
</protein>
<gene>
    <name evidence="1" type="ORF">V1I91_01225</name>
</gene>
<evidence type="ECO:0000313" key="1">
    <source>
        <dbReference type="EMBL" id="MEE1974671.1"/>
    </source>
</evidence>
<reference evidence="1 2" key="1">
    <citation type="submission" date="2024-01" db="EMBL/GenBank/DDBJ databases">
        <title>Maribacter spp. originated from different algae showed divergent polysaccharides utilization ability.</title>
        <authorList>
            <person name="Wang H."/>
            <person name="Wu Y."/>
        </authorList>
    </citation>
    <scope>NUCLEOTIDE SEQUENCE [LARGE SCALE GENOMIC DNA]</scope>
    <source>
        <strain evidence="1 2">PR1</strain>
    </source>
</reference>
<comment type="caution">
    <text evidence="1">The sequence shown here is derived from an EMBL/GenBank/DDBJ whole genome shotgun (WGS) entry which is preliminary data.</text>
</comment>
<dbReference type="RefSeq" id="WP_272649504.1">
    <property type="nucleotide sequence ID" value="NZ_JAZDDG010000001.1"/>
</dbReference>
<keyword evidence="2" id="KW-1185">Reference proteome</keyword>
<evidence type="ECO:0000313" key="2">
    <source>
        <dbReference type="Proteomes" id="UP001356308"/>
    </source>
</evidence>
<proteinExistence type="predicted"/>
<name>A0ABU7IQ34_9FLAO</name>
<organism evidence="1 2">
    <name type="scientific">Maribacter cobaltidurans</name>
    <dbReference type="NCBI Taxonomy" id="1178778"/>
    <lineage>
        <taxon>Bacteria</taxon>
        <taxon>Pseudomonadati</taxon>
        <taxon>Bacteroidota</taxon>
        <taxon>Flavobacteriia</taxon>
        <taxon>Flavobacteriales</taxon>
        <taxon>Flavobacteriaceae</taxon>
        <taxon>Maribacter</taxon>
    </lineage>
</organism>